<gene>
    <name evidence="16" type="primary">LOC102833423</name>
</gene>
<dbReference type="AlphaFoldDB" id="A0A9B0TQ50"/>
<keyword evidence="9 13" id="KW-0472">Membrane</keyword>
<evidence type="ECO:0000256" key="6">
    <source>
        <dbReference type="ARBA" id="ARBA00022692"/>
    </source>
</evidence>
<keyword evidence="12 13" id="KW-0807">Transducer</keyword>
<evidence type="ECO:0000256" key="1">
    <source>
        <dbReference type="ARBA" id="ARBA00003878"/>
    </source>
</evidence>
<evidence type="ECO:0000256" key="2">
    <source>
        <dbReference type="ARBA" id="ARBA00004651"/>
    </source>
</evidence>
<keyword evidence="7 13" id="KW-1133">Transmembrane helix</keyword>
<dbReference type="SUPFAM" id="SSF81321">
    <property type="entry name" value="Family A G protein-coupled receptor-like"/>
    <property type="match status" value="1"/>
</dbReference>
<sequence length="306" mass="34446">MSFFDLKIAAIYIFQIVLGTLGNLSLLIHYICLHCRGDREQSTDLILRHLTVANFLVILSIGIPQTMAAFGLNDFLKDFECNLVLYVHRVARGVSISSTCLLNVFQAITISPRDLRCANLKLTVPKYIGPSTLLFWALHMLINVIFPIYGSSKRNNKTTSNQNKLGYCSLSLNDNIKFSLFTALISSHDVVCLGLMSWASGSMVFILYRHKQRVRHIYRSHVSHRSSPETKASQSILVLVSTFVLCYALSSITYTYLAFFGNPSLWLLNASPFITRCFPTISPFIFISSDPRNLKNTFGPVSLLEK</sequence>
<keyword evidence="8 13" id="KW-0297">G-protein coupled receptor</keyword>
<feature type="transmembrane region" description="Helical" evidence="13">
    <location>
        <begin position="131"/>
        <end position="150"/>
    </location>
</feature>
<comment type="function">
    <text evidence="1">Putative pheromone receptor.</text>
</comment>
<evidence type="ECO:0000313" key="15">
    <source>
        <dbReference type="Proteomes" id="UP000504623"/>
    </source>
</evidence>
<evidence type="ECO:0000256" key="7">
    <source>
        <dbReference type="ARBA" id="ARBA00022989"/>
    </source>
</evidence>
<keyword evidence="11" id="KW-0325">Glycoprotein</keyword>
<dbReference type="PRINTS" id="PR01534">
    <property type="entry name" value="VOMERONASL1R"/>
</dbReference>
<dbReference type="Proteomes" id="UP000504623">
    <property type="component" value="Unplaced"/>
</dbReference>
<dbReference type="RefSeq" id="XP_006868392.1">
    <property type="nucleotide sequence ID" value="XM_006868330.1"/>
</dbReference>
<evidence type="ECO:0000256" key="11">
    <source>
        <dbReference type="ARBA" id="ARBA00023180"/>
    </source>
</evidence>
<dbReference type="GO" id="GO:0019236">
    <property type="term" value="P:response to pheromone"/>
    <property type="evidence" value="ECO:0007669"/>
    <property type="project" value="UniProtKB-KW"/>
</dbReference>
<dbReference type="PANTHER" id="PTHR24062">
    <property type="entry name" value="VOMERONASAL TYPE-1 RECEPTOR"/>
    <property type="match status" value="1"/>
</dbReference>
<reference evidence="16" key="1">
    <citation type="submission" date="2025-08" db="UniProtKB">
        <authorList>
            <consortium name="RefSeq"/>
        </authorList>
    </citation>
    <scope>IDENTIFICATION</scope>
    <source>
        <tissue evidence="16">Spleen</tissue>
    </source>
</reference>
<feature type="domain" description="G-protein coupled receptors family 1 profile" evidence="14">
    <location>
        <begin position="22"/>
        <end position="286"/>
    </location>
</feature>
<accession>A0A9B0TQ50</accession>
<evidence type="ECO:0000256" key="3">
    <source>
        <dbReference type="ARBA" id="ARBA00010663"/>
    </source>
</evidence>
<keyword evidence="15" id="KW-1185">Reference proteome</keyword>
<dbReference type="GeneID" id="102833423"/>
<feature type="transmembrane region" description="Helical" evidence="13">
    <location>
        <begin position="236"/>
        <end position="259"/>
    </location>
</feature>
<keyword evidence="5 13" id="KW-0589">Pheromone response</keyword>
<evidence type="ECO:0000256" key="10">
    <source>
        <dbReference type="ARBA" id="ARBA00023170"/>
    </source>
</evidence>
<evidence type="ECO:0000259" key="14">
    <source>
        <dbReference type="PROSITE" id="PS50262"/>
    </source>
</evidence>
<dbReference type="CDD" id="cd13949">
    <property type="entry name" value="7tm_V1R_pheromone"/>
    <property type="match status" value="1"/>
</dbReference>
<evidence type="ECO:0000256" key="9">
    <source>
        <dbReference type="ARBA" id="ARBA00023136"/>
    </source>
</evidence>
<feature type="transmembrane region" description="Helical" evidence="13">
    <location>
        <begin position="265"/>
        <end position="287"/>
    </location>
</feature>
<evidence type="ECO:0000256" key="12">
    <source>
        <dbReference type="ARBA" id="ARBA00023224"/>
    </source>
</evidence>
<feature type="transmembrane region" description="Helical" evidence="13">
    <location>
        <begin position="45"/>
        <end position="70"/>
    </location>
</feature>
<evidence type="ECO:0000256" key="8">
    <source>
        <dbReference type="ARBA" id="ARBA00023040"/>
    </source>
</evidence>
<dbReference type="InterPro" id="IPR017452">
    <property type="entry name" value="GPCR_Rhodpsn_7TM"/>
</dbReference>
<feature type="transmembrane region" description="Helical" evidence="13">
    <location>
        <begin position="12"/>
        <end position="33"/>
    </location>
</feature>
<evidence type="ECO:0000256" key="4">
    <source>
        <dbReference type="ARBA" id="ARBA00022475"/>
    </source>
</evidence>
<comment type="similarity">
    <text evidence="3 13">Belongs to the G-protein coupled receptor 1 family.</text>
</comment>
<dbReference type="PROSITE" id="PS50262">
    <property type="entry name" value="G_PROTEIN_RECEP_F1_2"/>
    <property type="match status" value="1"/>
</dbReference>
<evidence type="ECO:0000256" key="5">
    <source>
        <dbReference type="ARBA" id="ARBA00022507"/>
    </source>
</evidence>
<dbReference type="GO" id="GO:0016503">
    <property type="term" value="F:pheromone receptor activity"/>
    <property type="evidence" value="ECO:0007669"/>
    <property type="project" value="InterPro"/>
</dbReference>
<feature type="transmembrane region" description="Helical" evidence="13">
    <location>
        <begin position="180"/>
        <end position="208"/>
    </location>
</feature>
<keyword evidence="4 13" id="KW-1003">Cell membrane</keyword>
<dbReference type="Gene3D" id="1.20.1070.10">
    <property type="entry name" value="Rhodopsin 7-helix transmembrane proteins"/>
    <property type="match status" value="1"/>
</dbReference>
<evidence type="ECO:0000256" key="13">
    <source>
        <dbReference type="RuleBase" id="RU364061"/>
    </source>
</evidence>
<keyword evidence="6 13" id="KW-0812">Transmembrane</keyword>
<dbReference type="GO" id="GO:0007606">
    <property type="term" value="P:sensory perception of chemical stimulus"/>
    <property type="evidence" value="ECO:0007669"/>
    <property type="project" value="UniProtKB-ARBA"/>
</dbReference>
<name>A0A9B0TQ50_CHRAS</name>
<dbReference type="InterPro" id="IPR004072">
    <property type="entry name" value="Vmron_rcpt_1"/>
</dbReference>
<dbReference type="FunFam" id="1.20.1070.10:FF:000033">
    <property type="entry name" value="Vomeronasal type-1 receptor"/>
    <property type="match status" value="1"/>
</dbReference>
<comment type="subcellular location">
    <subcellularLocation>
        <location evidence="2 13">Cell membrane</location>
        <topology evidence="2 13">Multi-pass membrane protein</topology>
    </subcellularLocation>
</comment>
<protein>
    <recommendedName>
        <fullName evidence="13">Vomeronasal type-1 receptor</fullName>
    </recommendedName>
</protein>
<dbReference type="GO" id="GO:0005886">
    <property type="term" value="C:plasma membrane"/>
    <property type="evidence" value="ECO:0007669"/>
    <property type="project" value="UniProtKB-SubCell"/>
</dbReference>
<keyword evidence="10 13" id="KW-0675">Receptor</keyword>
<organism evidence="15 16">
    <name type="scientific">Chrysochloris asiatica</name>
    <name type="common">Cape golden mole</name>
    <dbReference type="NCBI Taxonomy" id="185453"/>
    <lineage>
        <taxon>Eukaryota</taxon>
        <taxon>Metazoa</taxon>
        <taxon>Chordata</taxon>
        <taxon>Craniata</taxon>
        <taxon>Vertebrata</taxon>
        <taxon>Euteleostomi</taxon>
        <taxon>Mammalia</taxon>
        <taxon>Eutheria</taxon>
        <taxon>Afrotheria</taxon>
        <taxon>Chrysochloridae</taxon>
        <taxon>Chrysochlorinae</taxon>
        <taxon>Chrysochloris</taxon>
    </lineage>
</organism>
<dbReference type="OrthoDB" id="9606139at2759"/>
<dbReference type="Pfam" id="PF03402">
    <property type="entry name" value="V1R"/>
    <property type="match status" value="1"/>
</dbReference>
<evidence type="ECO:0000313" key="16">
    <source>
        <dbReference type="RefSeq" id="XP_006868392.1"/>
    </source>
</evidence>
<proteinExistence type="inferred from homology"/>